<dbReference type="eggNOG" id="COG3064">
    <property type="taxonomic scope" value="Bacteria"/>
</dbReference>
<dbReference type="SUPFAM" id="SSF52980">
    <property type="entry name" value="Restriction endonuclease-like"/>
    <property type="match status" value="1"/>
</dbReference>
<evidence type="ECO:0000313" key="4">
    <source>
        <dbReference type="Proteomes" id="UP000008461"/>
    </source>
</evidence>
<protein>
    <recommendedName>
        <fullName evidence="2">Putative restriction endonuclease domain-containing protein</fullName>
    </recommendedName>
</protein>
<dbReference type="Proteomes" id="UP000008461">
    <property type="component" value="Chromosome"/>
</dbReference>
<dbReference type="STRING" id="760192.Halhy_5153"/>
<keyword evidence="4" id="KW-1185">Reference proteome</keyword>
<dbReference type="PANTHER" id="PTHR33352:SF2">
    <property type="entry name" value="SLL0995 PROTEIN"/>
    <property type="match status" value="1"/>
</dbReference>
<dbReference type="InterPro" id="IPR008538">
    <property type="entry name" value="Uma2"/>
</dbReference>
<dbReference type="InterPro" id="IPR011335">
    <property type="entry name" value="Restrct_endonuc-II-like"/>
</dbReference>
<dbReference type="CDD" id="cd06260">
    <property type="entry name" value="DUF820-like"/>
    <property type="match status" value="1"/>
</dbReference>
<dbReference type="HOGENOM" id="CLU_075279_0_0_10"/>
<evidence type="ECO:0000256" key="1">
    <source>
        <dbReference type="SAM" id="MobiDB-lite"/>
    </source>
</evidence>
<feature type="domain" description="Putative restriction endonuclease" evidence="2">
    <location>
        <begin position="44"/>
        <end position="165"/>
    </location>
</feature>
<dbReference type="PANTHER" id="PTHR33352">
    <property type="entry name" value="SLR1095 PROTEIN"/>
    <property type="match status" value="1"/>
</dbReference>
<gene>
    <name evidence="3" type="ordered locus">Halhy_5153</name>
</gene>
<reference key="2">
    <citation type="submission" date="2011-04" db="EMBL/GenBank/DDBJ databases">
        <title>Complete sequence of chromosome of Haliscomenobacter hydrossis DSM 1100.</title>
        <authorList>
            <consortium name="US DOE Joint Genome Institute (JGI-PGF)"/>
            <person name="Lucas S."/>
            <person name="Han J."/>
            <person name="Lapidus A."/>
            <person name="Bruce D."/>
            <person name="Goodwin L."/>
            <person name="Pitluck S."/>
            <person name="Peters L."/>
            <person name="Kyrpides N."/>
            <person name="Mavromatis K."/>
            <person name="Ivanova N."/>
            <person name="Ovchinnikova G."/>
            <person name="Pagani I."/>
            <person name="Daligault H."/>
            <person name="Detter J.C."/>
            <person name="Han C."/>
            <person name="Land M."/>
            <person name="Hauser L."/>
            <person name="Markowitz V."/>
            <person name="Cheng J.-F."/>
            <person name="Hugenholtz P."/>
            <person name="Woyke T."/>
            <person name="Wu D."/>
            <person name="Verbarg S."/>
            <person name="Frueling A."/>
            <person name="Brambilla E."/>
            <person name="Klenk H.-P."/>
            <person name="Eisen J.A."/>
        </authorList>
    </citation>
    <scope>NUCLEOTIDE SEQUENCE</scope>
    <source>
        <strain>DSM 1100</strain>
    </source>
</reference>
<organism evidence="3 4">
    <name type="scientific">Haliscomenobacter hydrossis (strain ATCC 27775 / DSM 1100 / LMG 10767 / O)</name>
    <dbReference type="NCBI Taxonomy" id="760192"/>
    <lineage>
        <taxon>Bacteria</taxon>
        <taxon>Pseudomonadati</taxon>
        <taxon>Bacteroidota</taxon>
        <taxon>Saprospiria</taxon>
        <taxon>Saprospirales</taxon>
        <taxon>Haliscomenobacteraceae</taxon>
        <taxon>Haliscomenobacter</taxon>
    </lineage>
</organism>
<feature type="region of interest" description="Disordered" evidence="1">
    <location>
        <begin position="242"/>
        <end position="282"/>
    </location>
</feature>
<dbReference type="EMBL" id="CP002691">
    <property type="protein sequence ID" value="AEE52979.1"/>
    <property type="molecule type" value="Genomic_DNA"/>
</dbReference>
<dbReference type="CDD" id="cd06503">
    <property type="entry name" value="ATP-synt_Fo_b"/>
    <property type="match status" value="1"/>
</dbReference>
<dbReference type="OrthoDB" id="985904at2"/>
<reference evidence="3 4" key="1">
    <citation type="journal article" date="2011" name="Stand. Genomic Sci.">
        <title>Complete genome sequence of Haliscomenobacter hydrossis type strain (O).</title>
        <authorList>
            <consortium name="US DOE Joint Genome Institute (JGI-PGF)"/>
            <person name="Daligault H."/>
            <person name="Lapidus A."/>
            <person name="Zeytun A."/>
            <person name="Nolan M."/>
            <person name="Lucas S."/>
            <person name="Del Rio T.G."/>
            <person name="Tice H."/>
            <person name="Cheng J.F."/>
            <person name="Tapia R."/>
            <person name="Han C."/>
            <person name="Goodwin L."/>
            <person name="Pitluck S."/>
            <person name="Liolios K."/>
            <person name="Pagani I."/>
            <person name="Ivanova N."/>
            <person name="Huntemann M."/>
            <person name="Mavromatis K."/>
            <person name="Mikhailova N."/>
            <person name="Pati A."/>
            <person name="Chen A."/>
            <person name="Palaniappan K."/>
            <person name="Land M."/>
            <person name="Hauser L."/>
            <person name="Brambilla E.M."/>
            <person name="Rohde M."/>
            <person name="Verbarg S."/>
            <person name="Goker M."/>
            <person name="Bristow J."/>
            <person name="Eisen J.A."/>
            <person name="Markowitz V."/>
            <person name="Hugenholtz P."/>
            <person name="Kyrpides N.C."/>
            <person name="Klenk H.P."/>
            <person name="Woyke T."/>
        </authorList>
    </citation>
    <scope>NUCLEOTIDE SEQUENCE [LARGE SCALE GENOMIC DNA]</scope>
    <source>
        <strain evidence="4">ATCC 27775 / DSM 1100 / LMG 10767 / O</strain>
    </source>
</reference>
<evidence type="ECO:0000313" key="3">
    <source>
        <dbReference type="EMBL" id="AEE52979.1"/>
    </source>
</evidence>
<sequence>MHTLSAEELRKIYPESDGKPMAENTLQFEWIALIKLNLEACFVQQPDVFIAADLFWYPVEGNGGIRVAPDVMVALGRPKGHRGSYIQFLEDNIAPQVIFEILSPGNTRAEMAKKLKFYANYGALEYYVYDPDHNKLEIYTRHHDQLYPHAYQDVWVSPLLQVKFEWTTETLLLSKPNGEPFLSYLELVEFHDQAIEALSESRQLLKQEQQKLVEIKSEKQQIQRQYEAGLVQVADALQRAQEASQKAEQERQKAEQERQKAEQERQKAEQERQKAEQEQSRVKNSIKAFQSMGLPNTEIASILGLSLEELKAYLIDLL</sequence>
<feature type="compositionally biased region" description="Basic and acidic residues" evidence="1">
    <location>
        <begin position="245"/>
        <end position="281"/>
    </location>
</feature>
<dbReference type="Gene3D" id="3.90.1570.10">
    <property type="entry name" value="tt1808, chain A"/>
    <property type="match status" value="1"/>
</dbReference>
<name>F4L4N1_HALH1</name>
<dbReference type="KEGG" id="hhy:Halhy_5153"/>
<accession>F4L4N1</accession>
<dbReference type="InterPro" id="IPR012296">
    <property type="entry name" value="Nuclease_put_TT1808"/>
</dbReference>
<dbReference type="AlphaFoldDB" id="F4L4N1"/>
<dbReference type="eggNOG" id="COG4636">
    <property type="taxonomic scope" value="Bacteria"/>
</dbReference>
<proteinExistence type="predicted"/>
<dbReference type="Pfam" id="PF05685">
    <property type="entry name" value="Uma2"/>
    <property type="match status" value="1"/>
</dbReference>
<evidence type="ECO:0000259" key="2">
    <source>
        <dbReference type="Pfam" id="PF05685"/>
    </source>
</evidence>